<keyword evidence="4" id="KW-0788">Thiol protease</keyword>
<evidence type="ECO:0000256" key="6">
    <source>
        <dbReference type="ARBA" id="ARBA00022927"/>
    </source>
</evidence>
<dbReference type="Proteomes" id="UP000255284">
    <property type="component" value="Unassembled WGS sequence"/>
</dbReference>
<keyword evidence="15" id="KW-0378">Hydrolase</keyword>
<dbReference type="Gene3D" id="1.20.1560.10">
    <property type="entry name" value="ABC transporter type 1, transmembrane domain"/>
    <property type="match status" value="1"/>
</dbReference>
<evidence type="ECO:0000259" key="11">
    <source>
        <dbReference type="PROSITE" id="PS50893"/>
    </source>
</evidence>
<feature type="transmembrane region" description="Helical" evidence="10">
    <location>
        <begin position="381"/>
        <end position="404"/>
    </location>
</feature>
<dbReference type="GO" id="GO:0140359">
    <property type="term" value="F:ABC-type transporter activity"/>
    <property type="evidence" value="ECO:0007669"/>
    <property type="project" value="InterPro"/>
</dbReference>
<keyword evidence="7 10" id="KW-1133">Transmembrane helix</keyword>
<dbReference type="GO" id="GO:0015031">
    <property type="term" value="P:protein transport"/>
    <property type="evidence" value="ECO:0007669"/>
    <property type="project" value="UniProtKB-KW"/>
</dbReference>
<dbReference type="PANTHER" id="PTHR24221">
    <property type="entry name" value="ATP-BINDING CASSETTE SUB-FAMILY B"/>
    <property type="match status" value="1"/>
</dbReference>
<comment type="subcellular location">
    <subcellularLocation>
        <location evidence="1">Cell membrane</location>
        <topology evidence="1">Multi-pass membrane protein</topology>
    </subcellularLocation>
</comment>
<dbReference type="GeneID" id="61167129"/>
<dbReference type="GO" id="GO:0043213">
    <property type="term" value="P:bacteriocin transport"/>
    <property type="evidence" value="ECO:0007669"/>
    <property type="project" value="UniProtKB-KW"/>
</dbReference>
<keyword evidence="5 15" id="KW-0067">ATP-binding</keyword>
<evidence type="ECO:0000313" key="15">
    <source>
        <dbReference type="EMBL" id="STO16065.1"/>
    </source>
</evidence>
<feature type="domain" description="ABC transmembrane type-1" evidence="12">
    <location>
        <begin position="162"/>
        <end position="442"/>
    </location>
</feature>
<dbReference type="GO" id="GO:0034040">
    <property type="term" value="F:ATPase-coupled lipid transmembrane transporter activity"/>
    <property type="evidence" value="ECO:0007669"/>
    <property type="project" value="TreeGrafter"/>
</dbReference>
<dbReference type="GO" id="GO:0005886">
    <property type="term" value="C:plasma membrane"/>
    <property type="evidence" value="ECO:0007669"/>
    <property type="project" value="UniProtKB-SubCell"/>
</dbReference>
<feature type="transmembrane region" description="Helical" evidence="10">
    <location>
        <begin position="275"/>
        <end position="293"/>
    </location>
</feature>
<evidence type="ECO:0000259" key="12">
    <source>
        <dbReference type="PROSITE" id="PS50929"/>
    </source>
</evidence>
<keyword evidence="9" id="KW-0080">Bacteriocin transport</keyword>
<dbReference type="InterPro" id="IPR033839">
    <property type="entry name" value="Lacticin_481_peptidase"/>
</dbReference>
<comment type="caution">
    <text evidence="15">The sequence shown here is derived from an EMBL/GenBank/DDBJ whole genome shotgun (WGS) entry which is preliminary data.</text>
</comment>
<dbReference type="InterPro" id="IPR003593">
    <property type="entry name" value="AAA+_ATPase"/>
</dbReference>
<dbReference type="EMBL" id="VSZY01000004">
    <property type="protein sequence ID" value="MCU9968479.1"/>
    <property type="molecule type" value="Genomic_DNA"/>
</dbReference>
<dbReference type="Pfam" id="PF03412">
    <property type="entry name" value="Peptidase_C39"/>
    <property type="match status" value="1"/>
</dbReference>
<evidence type="ECO:0000256" key="9">
    <source>
        <dbReference type="ARBA" id="ARBA00043264"/>
    </source>
</evidence>
<keyword evidence="3" id="KW-0547">Nucleotide-binding</keyword>
<evidence type="ECO:0000256" key="1">
    <source>
        <dbReference type="ARBA" id="ARBA00004651"/>
    </source>
</evidence>
<dbReference type="InterPro" id="IPR003439">
    <property type="entry name" value="ABC_transporter-like_ATP-bd"/>
</dbReference>
<dbReference type="PROSITE" id="PS50893">
    <property type="entry name" value="ABC_TRANSPORTER_2"/>
    <property type="match status" value="1"/>
</dbReference>
<keyword evidence="8 10" id="KW-0472">Membrane</keyword>
<evidence type="ECO:0000256" key="3">
    <source>
        <dbReference type="ARBA" id="ARBA00022741"/>
    </source>
</evidence>
<feature type="transmembrane region" description="Helical" evidence="10">
    <location>
        <begin position="299"/>
        <end position="318"/>
    </location>
</feature>
<evidence type="ECO:0000256" key="8">
    <source>
        <dbReference type="ARBA" id="ARBA00023136"/>
    </source>
</evidence>
<feature type="transmembrane region" description="Helical" evidence="10">
    <location>
        <begin position="200"/>
        <end position="225"/>
    </location>
</feature>
<keyword evidence="2 10" id="KW-0812">Transmembrane</keyword>
<dbReference type="GO" id="GO:0016887">
    <property type="term" value="F:ATP hydrolysis activity"/>
    <property type="evidence" value="ECO:0007669"/>
    <property type="project" value="InterPro"/>
</dbReference>
<dbReference type="InterPro" id="IPR011527">
    <property type="entry name" value="ABC1_TM_dom"/>
</dbReference>
<dbReference type="PANTHER" id="PTHR24221:SF654">
    <property type="entry name" value="ATP-BINDING CASSETTE SUB-FAMILY B MEMBER 6"/>
    <property type="match status" value="1"/>
</dbReference>
<dbReference type="EC" id="3.4.22.-" evidence="15"/>
<dbReference type="PROSITE" id="PS50990">
    <property type="entry name" value="PEPTIDASE_C39"/>
    <property type="match status" value="1"/>
</dbReference>
<proteinExistence type="predicted"/>
<evidence type="ECO:0000256" key="5">
    <source>
        <dbReference type="ARBA" id="ARBA00022840"/>
    </source>
</evidence>
<dbReference type="RefSeq" id="WP_004015544.1">
    <property type="nucleotide sequence ID" value="NZ_CAMPNB010000031.1"/>
</dbReference>
<dbReference type="SUPFAM" id="SSF52540">
    <property type="entry name" value="P-loop containing nucleoside triphosphate hydrolases"/>
    <property type="match status" value="1"/>
</dbReference>
<evidence type="ECO:0000256" key="7">
    <source>
        <dbReference type="ARBA" id="ARBA00022989"/>
    </source>
</evidence>
<reference evidence="14 17" key="2">
    <citation type="submission" date="2019-08" db="EMBL/GenBank/DDBJ databases">
        <title>Comparison of rpoB and gyrB Sequences from Mobiluncus Species and Development of a Multiplex PCR Method for Clinical Detection of Mobiluncus curtisii and Mobiluncus mulieris.</title>
        <authorList>
            <person name="Yang L."/>
            <person name="Shen Y."/>
            <person name="Xu G."/>
            <person name="Shu L.-B."/>
            <person name="Hu J."/>
            <person name="Zhang R."/>
            <person name="Wang Y."/>
            <person name="Zhou H.-W."/>
            <person name="Zhang X."/>
        </authorList>
    </citation>
    <scope>NUCLEOTIDE SEQUENCE [LARGE SCALE GENOMIC DNA]</scope>
    <source>
        <strain evidence="14 17">M26</strain>
    </source>
</reference>
<evidence type="ECO:0000313" key="14">
    <source>
        <dbReference type="EMBL" id="MCU9968479.1"/>
    </source>
</evidence>
<dbReference type="InterPro" id="IPR005074">
    <property type="entry name" value="Peptidase_C39"/>
</dbReference>
<keyword evidence="6" id="KW-0813">Transport</keyword>
<evidence type="ECO:0000259" key="13">
    <source>
        <dbReference type="PROSITE" id="PS50990"/>
    </source>
</evidence>
<dbReference type="CDD" id="cd02425">
    <property type="entry name" value="Peptidase_C39F"/>
    <property type="match status" value="1"/>
</dbReference>
<dbReference type="AlphaFoldDB" id="A0A8G2HTP1"/>
<feature type="transmembrane region" description="Helical" evidence="10">
    <location>
        <begin position="156"/>
        <end position="180"/>
    </location>
</feature>
<dbReference type="PROSITE" id="PS00211">
    <property type="entry name" value="ABC_TRANSPORTER_1"/>
    <property type="match status" value="1"/>
</dbReference>
<gene>
    <name evidence="15" type="primary">lagD</name>
    <name evidence="14" type="ORF">FYZ43_03470</name>
    <name evidence="15" type="ORF">NCTC11819_00610</name>
</gene>
<feature type="domain" description="Peptidase C39" evidence="13">
    <location>
        <begin position="9"/>
        <end position="129"/>
    </location>
</feature>
<evidence type="ECO:0000313" key="17">
    <source>
        <dbReference type="Proteomes" id="UP001209486"/>
    </source>
</evidence>
<dbReference type="EMBL" id="UGGQ01000006">
    <property type="protein sequence ID" value="STO16065.1"/>
    <property type="molecule type" value="Genomic_DNA"/>
</dbReference>
<dbReference type="InterPro" id="IPR017871">
    <property type="entry name" value="ABC_transporter-like_CS"/>
</dbReference>
<evidence type="ECO:0000256" key="4">
    <source>
        <dbReference type="ARBA" id="ARBA00022807"/>
    </source>
</evidence>
<dbReference type="Pfam" id="PF00664">
    <property type="entry name" value="ABC_membrane"/>
    <property type="match status" value="1"/>
</dbReference>
<keyword evidence="6" id="KW-0653">Protein transport</keyword>
<dbReference type="InterPro" id="IPR036640">
    <property type="entry name" value="ABC1_TM_sf"/>
</dbReference>
<evidence type="ECO:0000256" key="10">
    <source>
        <dbReference type="SAM" id="Phobius"/>
    </source>
</evidence>
<name>A0A8G2HTP1_9ACTO</name>
<dbReference type="PROSITE" id="PS50929">
    <property type="entry name" value="ABC_TM1F"/>
    <property type="match status" value="1"/>
</dbReference>
<dbReference type="GO" id="GO:0005524">
    <property type="term" value="F:ATP binding"/>
    <property type="evidence" value="ECO:0007669"/>
    <property type="project" value="UniProtKB-KW"/>
</dbReference>
<dbReference type="InterPro" id="IPR027417">
    <property type="entry name" value="P-loop_NTPase"/>
</dbReference>
<organism evidence="15 16">
    <name type="scientific">Mobiluncus mulieris</name>
    <dbReference type="NCBI Taxonomy" id="2052"/>
    <lineage>
        <taxon>Bacteria</taxon>
        <taxon>Bacillati</taxon>
        <taxon>Actinomycetota</taxon>
        <taxon>Actinomycetes</taxon>
        <taxon>Actinomycetales</taxon>
        <taxon>Actinomycetaceae</taxon>
        <taxon>Mobiluncus</taxon>
    </lineage>
</organism>
<dbReference type="SUPFAM" id="SSF90123">
    <property type="entry name" value="ABC transporter transmembrane region"/>
    <property type="match status" value="1"/>
</dbReference>
<dbReference type="Pfam" id="PF00005">
    <property type="entry name" value="ABC_tran"/>
    <property type="match status" value="1"/>
</dbReference>
<dbReference type="GO" id="GO:0008234">
    <property type="term" value="F:cysteine-type peptidase activity"/>
    <property type="evidence" value="ECO:0007669"/>
    <property type="project" value="UniProtKB-KW"/>
</dbReference>
<evidence type="ECO:0000256" key="2">
    <source>
        <dbReference type="ARBA" id="ARBA00022692"/>
    </source>
</evidence>
<feature type="domain" description="ABC transporter" evidence="11">
    <location>
        <begin position="477"/>
        <end position="710"/>
    </location>
</feature>
<dbReference type="Proteomes" id="UP001209486">
    <property type="component" value="Unassembled WGS sequence"/>
</dbReference>
<sequence>MGKIKPILQATQSECGLACAAMILNATGCHVTVPDMRKAAPVGRDGLSLRRLRDLLRMYGYEVYVYRFDINTPILTLSVPAVLLWNNNHYVVLKSVKRNHVTIVDPAYGTLILSYDEFNSHASGIALVAKPTSRMPTARRRNSTDYRSFLRPLKDYVAVITIIIATTIFGIVIGLVPAALSAYIMDKYFAEPNLKDIRMLLVFIGLLFLCYATNILAKAFASIILERSLDYRLSSQVFAHLVKLPFAYFYGRPAGDLLLRFSSISNIRDAITTRILPLFLNVFNVFFYLLIIVKISLSYGIALFLLISVVLATVFCFARVGRRLSDEEIQARSKTQSLTIDSLNGIENTKAMGLEMFVASKYDSMLRREVLASTRRNNMDALFGTIVSSISFAAPLVLLAIGFVEFAHGRLTLGTVVGLSALSSSALSPVASMATDFNVILMTRVHISRLVDILGEETEANPSSAIHADSKLDMNSVSFEKVSFRFVGSEKNVISDASFTISRGDHIVIAGATGAGKSTIGRILCMLLKPTEGRVLVDEVDVTEIGSELLRRRIGVVVQGAPASQGTIESNLRMGDDSLSESDIWKALETAELASDIKSMPLGLSTPLGEGGVGLSGGQAQRLVLARALVRKPALLLLDEATANIDPLTEHKILRNIANLSITCIMITHRQSTIRDASKVLFIESGVVLGFADPLTLLTECPEFRAFLQISRLEIM</sequence>
<reference evidence="15 16" key="1">
    <citation type="submission" date="2018-06" db="EMBL/GenBank/DDBJ databases">
        <authorList>
            <consortium name="Pathogen Informatics"/>
            <person name="Doyle S."/>
        </authorList>
    </citation>
    <scope>NUCLEOTIDE SEQUENCE [LARGE SCALE GENOMIC DNA]</scope>
    <source>
        <strain evidence="15 16">NCTC11819</strain>
    </source>
</reference>
<evidence type="ECO:0000313" key="16">
    <source>
        <dbReference type="Proteomes" id="UP000255284"/>
    </source>
</evidence>
<keyword evidence="4" id="KW-0645">Protease</keyword>
<dbReference type="Gene3D" id="3.40.50.300">
    <property type="entry name" value="P-loop containing nucleotide triphosphate hydrolases"/>
    <property type="match status" value="1"/>
</dbReference>
<dbReference type="GO" id="GO:0006508">
    <property type="term" value="P:proteolysis"/>
    <property type="evidence" value="ECO:0007669"/>
    <property type="project" value="InterPro"/>
</dbReference>
<protein>
    <submittedName>
        <fullName evidence="15">Lactococcin-G-processing and transport ATP-binding protein LagD</fullName>
        <ecNumber evidence="15">3.4.22.-</ecNumber>
    </submittedName>
    <submittedName>
        <fullName evidence="14">Peptidase domain-containing ABC transporter</fullName>
    </submittedName>
</protein>
<dbReference type="InterPro" id="IPR039421">
    <property type="entry name" value="Type_1_exporter"/>
</dbReference>
<dbReference type="CDD" id="cd03228">
    <property type="entry name" value="ABCC_MRP_Like"/>
    <property type="match status" value="1"/>
</dbReference>
<dbReference type="SMART" id="SM00382">
    <property type="entry name" value="AAA"/>
    <property type="match status" value="1"/>
</dbReference>
<accession>A0A8G2HTP1</accession>
<dbReference type="Gene3D" id="3.90.70.10">
    <property type="entry name" value="Cysteine proteinases"/>
    <property type="match status" value="1"/>
</dbReference>